<dbReference type="Proteomes" id="UP000003806">
    <property type="component" value="Chromosome"/>
</dbReference>
<dbReference type="GO" id="GO:0030655">
    <property type="term" value="P:beta-lactam antibiotic catabolic process"/>
    <property type="evidence" value="ECO:0007669"/>
    <property type="project" value="InterPro"/>
</dbReference>
<sequence length="273" mass="29309">MFSRVASQIANRVYESGVQASVVLADPATGEQFDLRGLQRLKSASLIKLPILWDLFARAEEGSLNLSETIVVPSEKRVDGGLLHKFSASPTLRLEDLAVLAGTVSDNTAANLLMDRLGLDGINDRIRSLGMKSTSLERRMLDSGAAKAGKDNWTTACDVALFLSALTSPGKTAGLSEAGKRRIIDILSAQKLQSKLAGAIPCDDVDDLEKVLAHKTGELPGHEHDAGIFFPFGPRPAVLVVLTTGLTDRLDGVRFCSALGRLVYDEWKALQPS</sequence>
<evidence type="ECO:0000259" key="1">
    <source>
        <dbReference type="Pfam" id="PF13354"/>
    </source>
</evidence>
<dbReference type="InterPro" id="IPR012338">
    <property type="entry name" value="Beta-lactam/transpept-like"/>
</dbReference>
<dbReference type="InterPro" id="IPR000871">
    <property type="entry name" value="Beta-lactam_class-A"/>
</dbReference>
<evidence type="ECO:0000313" key="3">
    <source>
        <dbReference type="Proteomes" id="UP000003806"/>
    </source>
</evidence>
<dbReference type="eggNOG" id="COG2367">
    <property type="taxonomic scope" value="Bacteria"/>
</dbReference>
<proteinExistence type="predicted"/>
<dbReference type="Pfam" id="PF13354">
    <property type="entry name" value="Beta-lactamase2"/>
    <property type="match status" value="1"/>
</dbReference>
<dbReference type="HOGENOM" id="CLU_031960_9_2_0"/>
<organism evidence="2 3">
    <name type="scientific">Jonquetella anthropi DSM 22815</name>
    <dbReference type="NCBI Taxonomy" id="885272"/>
    <lineage>
        <taxon>Bacteria</taxon>
        <taxon>Thermotogati</taxon>
        <taxon>Synergistota</taxon>
        <taxon>Synergistia</taxon>
        <taxon>Synergistales</taxon>
        <taxon>Dethiosulfovibrionaceae</taxon>
        <taxon>Jonquetella</taxon>
    </lineage>
</organism>
<accession>H0UJN2</accession>
<dbReference type="RefSeq" id="WP_008520501.1">
    <property type="nucleotide sequence ID" value="NZ_CM001376.1"/>
</dbReference>
<dbReference type="EMBL" id="CM001376">
    <property type="protein sequence ID" value="EHM12900.1"/>
    <property type="molecule type" value="Genomic_DNA"/>
</dbReference>
<dbReference type="PANTHER" id="PTHR35333:SF3">
    <property type="entry name" value="BETA-LACTAMASE-TYPE TRANSPEPTIDASE FOLD CONTAINING PROTEIN"/>
    <property type="match status" value="1"/>
</dbReference>
<dbReference type="STRING" id="885272.JonanDRAFT_0494"/>
<dbReference type="SUPFAM" id="SSF56601">
    <property type="entry name" value="beta-lactamase/transpeptidase-like"/>
    <property type="match status" value="1"/>
</dbReference>
<protein>
    <submittedName>
        <fullName evidence="2">Beta-lactamase class A</fullName>
    </submittedName>
</protein>
<dbReference type="AlphaFoldDB" id="H0UJN2"/>
<dbReference type="PANTHER" id="PTHR35333">
    <property type="entry name" value="BETA-LACTAMASE"/>
    <property type="match status" value="1"/>
</dbReference>
<keyword evidence="3" id="KW-1185">Reference proteome</keyword>
<dbReference type="GO" id="GO:0008800">
    <property type="term" value="F:beta-lactamase activity"/>
    <property type="evidence" value="ECO:0007669"/>
    <property type="project" value="InterPro"/>
</dbReference>
<dbReference type="GO" id="GO:0046677">
    <property type="term" value="P:response to antibiotic"/>
    <property type="evidence" value="ECO:0007669"/>
    <property type="project" value="InterPro"/>
</dbReference>
<gene>
    <name evidence="2" type="ORF">JonanDRAFT_0494</name>
</gene>
<evidence type="ECO:0000313" key="2">
    <source>
        <dbReference type="EMBL" id="EHM12900.1"/>
    </source>
</evidence>
<dbReference type="Gene3D" id="3.40.710.10">
    <property type="entry name" value="DD-peptidase/beta-lactamase superfamily"/>
    <property type="match status" value="1"/>
</dbReference>
<dbReference type="InterPro" id="IPR045155">
    <property type="entry name" value="Beta-lactam_cat"/>
</dbReference>
<dbReference type="OrthoDB" id="9775096at2"/>
<name>H0UJN2_9BACT</name>
<feature type="domain" description="Beta-lactamase class A catalytic" evidence="1">
    <location>
        <begin position="21"/>
        <end position="243"/>
    </location>
</feature>
<reference evidence="2 3" key="1">
    <citation type="submission" date="2011-11" db="EMBL/GenBank/DDBJ databases">
        <title>The Noncontiguous Finished genome of Jonquetella anthropi DSM 22815.</title>
        <authorList>
            <consortium name="US DOE Joint Genome Institute (JGI-PGF)"/>
            <person name="Lucas S."/>
            <person name="Copeland A."/>
            <person name="Lapidus A."/>
            <person name="Glavina del Rio T."/>
            <person name="Dalin E."/>
            <person name="Tice H."/>
            <person name="Bruce D."/>
            <person name="Goodwin L."/>
            <person name="Pitluck S."/>
            <person name="Peters L."/>
            <person name="Mikhailova N."/>
            <person name="Held B."/>
            <person name="Kyrpides N."/>
            <person name="Mavromatis K."/>
            <person name="Ivanova N."/>
            <person name="Markowitz V."/>
            <person name="Cheng J.-F."/>
            <person name="Hugenholtz P."/>
            <person name="Woyke T."/>
            <person name="Wu D."/>
            <person name="Gronow S."/>
            <person name="Wellnitz S."/>
            <person name="Brambilla E."/>
            <person name="Klenk H.-P."/>
            <person name="Eisen J.A."/>
        </authorList>
    </citation>
    <scope>NUCLEOTIDE SEQUENCE [LARGE SCALE GENOMIC DNA]</scope>
    <source>
        <strain evidence="2 3">DSM 22815</strain>
    </source>
</reference>